<feature type="transmembrane region" description="Helical" evidence="6">
    <location>
        <begin position="178"/>
        <end position="198"/>
    </location>
</feature>
<feature type="transmembrane region" description="Helical" evidence="6">
    <location>
        <begin position="89"/>
        <end position="113"/>
    </location>
</feature>
<feature type="transmembrane region" description="Helical" evidence="6">
    <location>
        <begin position="390"/>
        <end position="414"/>
    </location>
</feature>
<dbReference type="PIRSF" id="PIRSF006060">
    <property type="entry name" value="AA_transporter"/>
    <property type="match status" value="1"/>
</dbReference>
<keyword evidence="2" id="KW-0813">Transport</keyword>
<feature type="transmembrane region" description="Helical" evidence="6">
    <location>
        <begin position="248"/>
        <end position="270"/>
    </location>
</feature>
<keyword evidence="5 6" id="KW-0472">Membrane</keyword>
<gene>
    <name evidence="7" type="ORF">FKW77_003614</name>
</gene>
<dbReference type="STRING" id="50376.A0A517LAR5"/>
<evidence type="ECO:0000256" key="4">
    <source>
        <dbReference type="ARBA" id="ARBA00022989"/>
    </source>
</evidence>
<dbReference type="PANTHER" id="PTHR45649:SF2">
    <property type="entry name" value="ACID PERMEASE, PUTATIVE-RELATED"/>
    <property type="match status" value="1"/>
</dbReference>
<evidence type="ECO:0000256" key="3">
    <source>
        <dbReference type="ARBA" id="ARBA00022692"/>
    </source>
</evidence>
<feature type="transmembrane region" description="Helical" evidence="6">
    <location>
        <begin position="420"/>
        <end position="441"/>
    </location>
</feature>
<dbReference type="PANTHER" id="PTHR45649">
    <property type="entry name" value="AMINO-ACID PERMEASE BAT1"/>
    <property type="match status" value="1"/>
</dbReference>
<organism evidence="7 8">
    <name type="scientific">Venturia effusa</name>
    <dbReference type="NCBI Taxonomy" id="50376"/>
    <lineage>
        <taxon>Eukaryota</taxon>
        <taxon>Fungi</taxon>
        <taxon>Dikarya</taxon>
        <taxon>Ascomycota</taxon>
        <taxon>Pezizomycotina</taxon>
        <taxon>Dothideomycetes</taxon>
        <taxon>Pleosporomycetidae</taxon>
        <taxon>Venturiales</taxon>
        <taxon>Venturiaceae</taxon>
        <taxon>Venturia</taxon>
    </lineage>
</organism>
<proteinExistence type="predicted"/>
<evidence type="ECO:0008006" key="9">
    <source>
        <dbReference type="Google" id="ProtNLM"/>
    </source>
</evidence>
<feature type="transmembrane region" description="Helical" evidence="6">
    <location>
        <begin position="210"/>
        <end position="228"/>
    </location>
</feature>
<feature type="transmembrane region" description="Helical" evidence="6">
    <location>
        <begin position="453"/>
        <end position="477"/>
    </location>
</feature>
<name>A0A517LAR5_9PEZI</name>
<dbReference type="EMBL" id="CP042192">
    <property type="protein sequence ID" value="QDS72718.1"/>
    <property type="molecule type" value="Genomic_DNA"/>
</dbReference>
<protein>
    <recommendedName>
        <fullName evidence="9">Amino acid permease/ SLC12A domain-containing protein</fullName>
    </recommendedName>
</protein>
<dbReference type="GO" id="GO:0016020">
    <property type="term" value="C:membrane"/>
    <property type="evidence" value="ECO:0007669"/>
    <property type="project" value="UniProtKB-SubCell"/>
</dbReference>
<feature type="transmembrane region" description="Helical" evidence="6">
    <location>
        <begin position="336"/>
        <end position="354"/>
    </location>
</feature>
<dbReference type="Proteomes" id="UP000316270">
    <property type="component" value="Chromosome 8"/>
</dbReference>
<evidence type="ECO:0000256" key="2">
    <source>
        <dbReference type="ARBA" id="ARBA00022448"/>
    </source>
</evidence>
<dbReference type="Gene3D" id="1.20.1740.10">
    <property type="entry name" value="Amino acid/polyamine transporter I"/>
    <property type="match status" value="1"/>
</dbReference>
<evidence type="ECO:0000313" key="8">
    <source>
        <dbReference type="Proteomes" id="UP000316270"/>
    </source>
</evidence>
<keyword evidence="8" id="KW-1185">Reference proteome</keyword>
<dbReference type="Pfam" id="PF13520">
    <property type="entry name" value="AA_permease_2"/>
    <property type="match status" value="1"/>
</dbReference>
<dbReference type="OrthoDB" id="3257095at2759"/>
<dbReference type="GO" id="GO:0022857">
    <property type="term" value="F:transmembrane transporter activity"/>
    <property type="evidence" value="ECO:0007669"/>
    <property type="project" value="InterPro"/>
</dbReference>
<feature type="transmembrane region" description="Helical" evidence="6">
    <location>
        <begin position="134"/>
        <end position="158"/>
    </location>
</feature>
<evidence type="ECO:0000256" key="5">
    <source>
        <dbReference type="ARBA" id="ARBA00023136"/>
    </source>
</evidence>
<evidence type="ECO:0000256" key="1">
    <source>
        <dbReference type="ARBA" id="ARBA00004141"/>
    </source>
</evidence>
<feature type="transmembrane region" description="Helical" evidence="6">
    <location>
        <begin position="489"/>
        <end position="508"/>
    </location>
</feature>
<evidence type="ECO:0000313" key="7">
    <source>
        <dbReference type="EMBL" id="QDS72718.1"/>
    </source>
</evidence>
<comment type="subcellular location">
    <subcellularLocation>
        <location evidence="1">Membrane</location>
        <topology evidence="1">Multi-pass membrane protein</topology>
    </subcellularLocation>
</comment>
<feature type="transmembrane region" description="Helical" evidence="6">
    <location>
        <begin position="291"/>
        <end position="316"/>
    </location>
</feature>
<keyword evidence="4 6" id="KW-1133">Transmembrane helix</keyword>
<reference evidence="7 8" key="1">
    <citation type="submission" date="2019-07" db="EMBL/GenBank/DDBJ databases">
        <title>Finished genome of Venturia effusa.</title>
        <authorList>
            <person name="Young C.A."/>
            <person name="Cox M.P."/>
            <person name="Ganley A.R.D."/>
            <person name="David W.J."/>
        </authorList>
    </citation>
    <scope>NUCLEOTIDE SEQUENCE [LARGE SCALE GENOMIC DNA]</scope>
    <source>
        <strain evidence="8">albino</strain>
    </source>
</reference>
<keyword evidence="3 6" id="KW-0812">Transmembrane</keyword>
<accession>A0A517LAR5</accession>
<dbReference type="AlphaFoldDB" id="A0A517LAR5"/>
<sequence>MASVNHPKIEAQAIIEAITDHHAVSDAPEMIGTAHDQKDMYRMGKVQLLRRNFSFWSIFGFSMILLSTWETQLGVATLGLLNGGSAGLVIMYLIVLAGMMTVILSMAEMASMAPTAGGQYHWVSEFAPIRCQRFLSYIVGWLCVMGWQAGAASMAFLAGSEIEGLLILNHPEYTYGRTHGTGLVIGVAVICGLFNTFLAHKLPTVEKGALFLHIVGFFGIMIPLLVLAPKKSSHEVFTTFHNNGWSSNGVSCLVGMVVPVLSLLGADAATHMSEELKDASRTLPKAMISSLAINGALGFGMLLTFLFCLGDMDAALSTPTGFAFIEVFSSGTKSKAAATAMTSIMILLSTLGCITNMASASRQLFAFARDNAVPFPKFFAHVPSNWQIPLASIVTTVTISTLLSLINIGSSIAFNQICSLGLNALMTSYLISIACVALKRLRSEPLLNRRFDLGMWGLVVNITSMLFLALVFVVCFFPPKPNPEVADMNWAVLIYGAVVIFAMVWFVVRARKVYVGPIAYVRSGI</sequence>
<feature type="transmembrane region" description="Helical" evidence="6">
    <location>
        <begin position="48"/>
        <end position="69"/>
    </location>
</feature>
<evidence type="ECO:0000256" key="6">
    <source>
        <dbReference type="SAM" id="Phobius"/>
    </source>
</evidence>
<dbReference type="InterPro" id="IPR002293">
    <property type="entry name" value="AA/rel_permease1"/>
</dbReference>